<evidence type="ECO:0000256" key="1">
    <source>
        <dbReference type="ARBA" id="ARBA00022741"/>
    </source>
</evidence>
<dbReference type="EMBL" id="GISG01284392">
    <property type="protein sequence ID" value="MBA4679742.1"/>
    <property type="molecule type" value="Transcribed_RNA"/>
</dbReference>
<dbReference type="InterPro" id="IPR045086">
    <property type="entry name" value="OBG_GTPase"/>
</dbReference>
<dbReference type="PRINTS" id="PR00326">
    <property type="entry name" value="GTP1OBG"/>
</dbReference>
<feature type="domain" description="OBG-type G" evidence="4">
    <location>
        <begin position="367"/>
        <end position="539"/>
    </location>
</feature>
<dbReference type="Gene3D" id="3.40.50.300">
    <property type="entry name" value="P-loop containing nucleotide triphosphate hydrolases"/>
    <property type="match status" value="1"/>
</dbReference>
<dbReference type="Pfam" id="PF01018">
    <property type="entry name" value="GTP1_OBG"/>
    <property type="match status" value="1"/>
</dbReference>
<dbReference type="InterPro" id="IPR031167">
    <property type="entry name" value="G_OBG"/>
</dbReference>
<accession>A0A7C9EWQ4</accession>
<dbReference type="SUPFAM" id="SSF52540">
    <property type="entry name" value="P-loop containing nucleoside triphosphate hydrolases"/>
    <property type="match status" value="1"/>
</dbReference>
<dbReference type="Pfam" id="PF01926">
    <property type="entry name" value="MMR_HSR1"/>
    <property type="match status" value="1"/>
</dbReference>
<dbReference type="InterPro" id="IPR006169">
    <property type="entry name" value="GTP1_OBG_dom"/>
</dbReference>
<dbReference type="PROSITE" id="PS51883">
    <property type="entry name" value="OBG"/>
    <property type="match status" value="1"/>
</dbReference>
<dbReference type="GO" id="GO:0003924">
    <property type="term" value="F:GTPase activity"/>
    <property type="evidence" value="ECO:0007669"/>
    <property type="project" value="InterPro"/>
</dbReference>
<dbReference type="InterPro" id="IPR027417">
    <property type="entry name" value="P-loop_NTPase"/>
</dbReference>
<evidence type="ECO:0000259" key="5">
    <source>
        <dbReference type="PROSITE" id="PS51883"/>
    </source>
</evidence>
<evidence type="ECO:0000313" key="6">
    <source>
        <dbReference type="EMBL" id="MBA4679742.1"/>
    </source>
</evidence>
<organism evidence="6">
    <name type="scientific">Opuntia streptacantha</name>
    <name type="common">Prickly pear cactus</name>
    <name type="synonym">Opuntia cardona</name>
    <dbReference type="NCBI Taxonomy" id="393608"/>
    <lineage>
        <taxon>Eukaryota</taxon>
        <taxon>Viridiplantae</taxon>
        <taxon>Streptophyta</taxon>
        <taxon>Embryophyta</taxon>
        <taxon>Tracheophyta</taxon>
        <taxon>Spermatophyta</taxon>
        <taxon>Magnoliopsida</taxon>
        <taxon>eudicotyledons</taxon>
        <taxon>Gunneridae</taxon>
        <taxon>Pentapetalae</taxon>
        <taxon>Caryophyllales</taxon>
        <taxon>Cactineae</taxon>
        <taxon>Cactaceae</taxon>
        <taxon>Opuntioideae</taxon>
        <taxon>Opuntia</taxon>
    </lineage>
</organism>
<dbReference type="GO" id="GO:0005739">
    <property type="term" value="C:mitochondrion"/>
    <property type="evidence" value="ECO:0007669"/>
    <property type="project" value="TreeGrafter"/>
</dbReference>
<proteinExistence type="predicted"/>
<feature type="domain" description="Obg" evidence="5">
    <location>
        <begin position="55"/>
        <end position="366"/>
    </location>
</feature>
<protein>
    <recommendedName>
        <fullName evidence="7">OBG-type G domain-containing protein</fullName>
    </recommendedName>
</protein>
<keyword evidence="1" id="KW-0547">Nucleotide-binding</keyword>
<evidence type="ECO:0000256" key="2">
    <source>
        <dbReference type="ARBA" id="ARBA00023134"/>
    </source>
</evidence>
<dbReference type="GO" id="GO:0042254">
    <property type="term" value="P:ribosome biogenesis"/>
    <property type="evidence" value="ECO:0007669"/>
    <property type="project" value="UniProtKB-UniRule"/>
</dbReference>
<dbReference type="InterPro" id="IPR006073">
    <property type="entry name" value="GTP-bd"/>
</dbReference>
<feature type="region of interest" description="Disordered" evidence="3">
    <location>
        <begin position="64"/>
        <end position="97"/>
    </location>
</feature>
<reference evidence="6" key="2">
    <citation type="submission" date="2020-07" db="EMBL/GenBank/DDBJ databases">
        <authorList>
            <person name="Vera ALvarez R."/>
            <person name="Arias-Moreno D.M."/>
            <person name="Jimenez-Jacinto V."/>
            <person name="Jimenez-Bremont J.F."/>
            <person name="Swaminathan K."/>
            <person name="Moose S.P."/>
            <person name="Guerrero-Gonzalez M.L."/>
            <person name="Marino-Ramirez L."/>
            <person name="Landsman D."/>
            <person name="Rodriguez-Kessler M."/>
            <person name="Delgado-Sanchez P."/>
        </authorList>
    </citation>
    <scope>NUCLEOTIDE SEQUENCE</scope>
    <source>
        <tissue evidence="6">Cladode</tissue>
    </source>
</reference>
<dbReference type="AlphaFoldDB" id="A0A7C9EWQ4"/>
<dbReference type="Gene3D" id="2.70.210.12">
    <property type="entry name" value="GTP1/OBG domain"/>
    <property type="match status" value="1"/>
</dbReference>
<dbReference type="GO" id="GO:0005525">
    <property type="term" value="F:GTP binding"/>
    <property type="evidence" value="ECO:0007669"/>
    <property type="project" value="UniProtKB-KW"/>
</dbReference>
<dbReference type="SUPFAM" id="SSF82051">
    <property type="entry name" value="Obg GTP-binding protein N-terminal domain"/>
    <property type="match status" value="1"/>
</dbReference>
<evidence type="ECO:0000259" key="4">
    <source>
        <dbReference type="PROSITE" id="PS51710"/>
    </source>
</evidence>
<name>A0A7C9EWQ4_OPUST</name>
<reference evidence="6" key="1">
    <citation type="journal article" date="2013" name="J. Plant Res.">
        <title>Effect of fungi and light on seed germination of three Opuntia species from semiarid lands of central Mexico.</title>
        <authorList>
            <person name="Delgado-Sanchez P."/>
            <person name="Jimenez-Bremont J.F."/>
            <person name="Guerrero-Gonzalez Mde L."/>
            <person name="Flores J."/>
        </authorList>
    </citation>
    <scope>NUCLEOTIDE SEQUENCE</scope>
    <source>
        <tissue evidence="6">Cladode</tissue>
    </source>
</reference>
<dbReference type="PANTHER" id="PTHR11702">
    <property type="entry name" value="DEVELOPMENTALLY REGULATED GTP-BINDING PROTEIN-RELATED"/>
    <property type="match status" value="1"/>
</dbReference>
<sequence length="554" mass="61111">MKVPIFGARMWLWKMRYLHEESLRRISISPWSLVPYSSYSDTTEKKFKATPLQERRMIDRFRLHVKGGEGGNGSASLRRSRNDRHGKPDGGNGGRGGDVILRCSSAVWDFRGLQHHINGKRGGHGTSKNKIGSRGEDRIVQVPIGTVVHVVEGEIPSMVEEPSSGNANPWDIPGTVISDFHESDQRCISGNHEPNMDKLEDIDHLSSLCTDDTADSLADRKTYSPVLSIQSSYVPSPSHGKSPYCEVESFRNNQYEDDCYSITEDDCDLEMNSSLSEEDDLSEEEEIQYNVAELTEEGQQLVVACGGEGGAGSVSYSRHPKRDIKDMHHGFVRDVNFEDDNDENQPSTRIGLPGSEAVLLLELKSIADVGLVGMPNAGKSTLLGAISRAKPAVGHYAFTTLRPNLGKLNFDELSMTVADIPGLIKGAHENRGLGHAFLRHIERTKILAYVVDLAAALNGRKGTPPWEQLSDLVSELEHYQEGLSDRPSLVVANKIDEAGAEEVFEELQRRVQGVPIYPVCAVLEEGIPELKAGLRLLANGEDLARLRLENILID</sequence>
<dbReference type="InterPro" id="IPR036726">
    <property type="entry name" value="GTP1_OBG_dom_sf"/>
</dbReference>
<evidence type="ECO:0008006" key="7">
    <source>
        <dbReference type="Google" id="ProtNLM"/>
    </source>
</evidence>
<keyword evidence="2" id="KW-0342">GTP-binding</keyword>
<dbReference type="PROSITE" id="PS51710">
    <property type="entry name" value="G_OBG"/>
    <property type="match status" value="1"/>
</dbReference>
<dbReference type="CDD" id="cd01898">
    <property type="entry name" value="Obg"/>
    <property type="match status" value="1"/>
</dbReference>
<evidence type="ECO:0000256" key="3">
    <source>
        <dbReference type="SAM" id="MobiDB-lite"/>
    </source>
</evidence>
<dbReference type="PANTHER" id="PTHR11702:SF31">
    <property type="entry name" value="MITOCHONDRIAL RIBOSOME-ASSOCIATED GTPASE 2"/>
    <property type="match status" value="1"/>
</dbReference>